<dbReference type="RefSeq" id="XP_033232646.1">
    <property type="nucleotide sequence ID" value="XM_033376755.1"/>
</dbReference>
<feature type="compositionally biased region" description="Low complexity" evidence="1">
    <location>
        <begin position="28"/>
        <end position="42"/>
    </location>
</feature>
<reference evidence="3" key="1">
    <citation type="submission" date="2024-06" db="UniProtKB">
        <authorList>
            <consortium name="RefSeq"/>
        </authorList>
    </citation>
    <scope>NUCLEOTIDE SEQUENCE [LARGE SCALE GENOMIC DNA]</scope>
    <source>
        <strain evidence="3">MV2-25</strain>
    </source>
</reference>
<keyword evidence="2" id="KW-0732">Signal</keyword>
<evidence type="ECO:0000313" key="4">
    <source>
        <dbReference type="RefSeq" id="XP_033232646.1"/>
    </source>
</evidence>
<dbReference type="InParanoid" id="A0A6I8VNL0"/>
<feature type="chain" id="PRO_5026132433" evidence="2">
    <location>
        <begin position="23"/>
        <end position="425"/>
    </location>
</feature>
<name>A0A6I8VNL0_DROPS</name>
<reference evidence="4" key="2">
    <citation type="submission" date="2025-08" db="UniProtKB">
        <authorList>
            <consortium name="RefSeq"/>
        </authorList>
    </citation>
    <scope>IDENTIFICATION</scope>
    <source>
        <strain evidence="4">MV-25-SWS-2005</strain>
        <tissue evidence="4">Whole body</tissue>
    </source>
</reference>
<organism evidence="3 4">
    <name type="scientific">Drosophila pseudoobscura pseudoobscura</name>
    <name type="common">Fruit fly</name>
    <dbReference type="NCBI Taxonomy" id="46245"/>
    <lineage>
        <taxon>Eukaryota</taxon>
        <taxon>Metazoa</taxon>
        <taxon>Ecdysozoa</taxon>
        <taxon>Arthropoda</taxon>
        <taxon>Hexapoda</taxon>
        <taxon>Insecta</taxon>
        <taxon>Pterygota</taxon>
        <taxon>Neoptera</taxon>
        <taxon>Endopterygota</taxon>
        <taxon>Diptera</taxon>
        <taxon>Brachycera</taxon>
        <taxon>Muscomorpha</taxon>
        <taxon>Ephydroidea</taxon>
        <taxon>Drosophilidae</taxon>
        <taxon>Drosophila</taxon>
        <taxon>Sophophora</taxon>
    </lineage>
</organism>
<feature type="signal peptide" evidence="2">
    <location>
        <begin position="1"/>
        <end position="22"/>
    </location>
</feature>
<proteinExistence type="predicted"/>
<accession>A0A6I8VNL0</accession>
<sequence>MSMAIVQVSLFVFLCFLAGSMAQDQARSPSTSPSTPTVPTSSSDDKLDVDFEDDDDPESGSSAKEAPMGTVPTSELTTLPTTTVSTKIPTNAVLSTTTPPKAILTKTISDETRTNQSEEAKLLALFAKNTAALNQSVILLSDILALNRNITWSLEKQKEFVPVIRYAEGLVLNATRNSFFRKAELLRSFVKAIRKIDGDASHIVDDVAYMLQLKNETKEKISSCSGKIGDIQSKMIRSSKGFDQKLNRLRQIIQQSIKPKVLNLNLTAGSINSSQVNSLAELENLPIVRKNSKSSVVQLASLEYQLAILNQTQKRSVDSLREGVQKWAPTNLSSINDQLQSLIISQKRTELDLALCDGDSSKKYHASSADEEVVYGTIVSDGFFDTRELNHQLTSNAASERYVQAGVSPKMSWYNVAQAQTGGIN</sequence>
<evidence type="ECO:0000313" key="3">
    <source>
        <dbReference type="Proteomes" id="UP000001819"/>
    </source>
</evidence>
<dbReference type="ExpressionAtlas" id="A0A6I8VNL0">
    <property type="expression patterns" value="baseline"/>
</dbReference>
<protein>
    <submittedName>
        <fullName evidence="4">Uncharacterized protein</fullName>
    </submittedName>
</protein>
<keyword evidence="3" id="KW-1185">Reference proteome</keyword>
<feature type="region of interest" description="Disordered" evidence="1">
    <location>
        <begin position="23"/>
        <end position="76"/>
    </location>
</feature>
<dbReference type="AlphaFoldDB" id="A0A6I8VNL0"/>
<evidence type="ECO:0000256" key="1">
    <source>
        <dbReference type="SAM" id="MobiDB-lite"/>
    </source>
</evidence>
<gene>
    <name evidence="4" type="primary">LOC117183310</name>
</gene>
<evidence type="ECO:0000256" key="2">
    <source>
        <dbReference type="SAM" id="SignalP"/>
    </source>
</evidence>
<dbReference type="Proteomes" id="UP000001819">
    <property type="component" value="Chromosome 2"/>
</dbReference>
<dbReference type="KEGG" id="dpo:117183310"/>